<dbReference type="Gene3D" id="3.30.160.60">
    <property type="entry name" value="Classic Zinc Finger"/>
    <property type="match status" value="3"/>
</dbReference>
<keyword evidence="1" id="KW-0479">Metal-binding</keyword>
<dbReference type="SMART" id="SM00355">
    <property type="entry name" value="ZnF_C2H2"/>
    <property type="match status" value="1"/>
</dbReference>
<evidence type="ECO:0000313" key="10">
    <source>
        <dbReference type="Proteomes" id="UP000308365"/>
    </source>
</evidence>
<dbReference type="GO" id="GO:0000978">
    <property type="term" value="F:RNA polymerase II cis-regulatory region sequence-specific DNA binding"/>
    <property type="evidence" value="ECO:0007669"/>
    <property type="project" value="TreeGrafter"/>
</dbReference>
<evidence type="ECO:0000256" key="2">
    <source>
        <dbReference type="ARBA" id="ARBA00022737"/>
    </source>
</evidence>
<feature type="non-terminal residue" evidence="9">
    <location>
        <position position="1"/>
    </location>
</feature>
<evidence type="ECO:0000313" key="9">
    <source>
        <dbReference type="EMBL" id="TKC44319.1"/>
    </source>
</evidence>
<feature type="compositionally biased region" description="Basic residues" evidence="6">
    <location>
        <begin position="173"/>
        <end position="186"/>
    </location>
</feature>
<dbReference type="InterPro" id="IPR036236">
    <property type="entry name" value="Znf_C2H2_sf"/>
</dbReference>
<protein>
    <recommendedName>
        <fullName evidence="11">C2H2-type domain-containing protein</fullName>
    </recommendedName>
</protein>
<gene>
    <name evidence="9" type="ORF">EI555_001767</name>
</gene>
<dbReference type="PROSITE" id="PS00028">
    <property type="entry name" value="ZINC_FINGER_C2H2_1"/>
    <property type="match status" value="1"/>
</dbReference>
<dbReference type="AlphaFoldDB" id="A0A4U1F4L2"/>
<evidence type="ECO:0000259" key="7">
    <source>
        <dbReference type="PROSITE" id="PS50157"/>
    </source>
</evidence>
<feature type="non-terminal residue" evidence="9">
    <location>
        <position position="301"/>
    </location>
</feature>
<comment type="caution">
    <text evidence="9">The sequence shown here is derived from an EMBL/GenBank/DDBJ whole genome shotgun (WGS) entry which is preliminary data.</text>
</comment>
<evidence type="ECO:0008006" key="11">
    <source>
        <dbReference type="Google" id="ProtNLM"/>
    </source>
</evidence>
<dbReference type="EMBL" id="RWIC01000405">
    <property type="protein sequence ID" value="TKC44319.1"/>
    <property type="molecule type" value="Genomic_DNA"/>
</dbReference>
<feature type="compositionally biased region" description="Basic and acidic residues" evidence="6">
    <location>
        <begin position="153"/>
        <end position="164"/>
    </location>
</feature>
<dbReference type="PANTHER" id="PTHR23226">
    <property type="entry name" value="ZINC FINGER AND SCAN DOMAIN-CONTAINING"/>
    <property type="match status" value="1"/>
</dbReference>
<dbReference type="InterPro" id="IPR013087">
    <property type="entry name" value="Znf_C2H2_type"/>
</dbReference>
<reference evidence="10" key="1">
    <citation type="journal article" date="2019" name="IScience">
        <title>Narwhal Genome Reveals Long-Term Low Genetic Diversity despite Current Large Abundance Size.</title>
        <authorList>
            <person name="Westbury M.V."/>
            <person name="Petersen B."/>
            <person name="Garde E."/>
            <person name="Heide-Jorgensen M.P."/>
            <person name="Lorenzen E.D."/>
        </authorList>
    </citation>
    <scope>NUCLEOTIDE SEQUENCE [LARGE SCALE GENOMIC DNA]</scope>
</reference>
<dbReference type="PANTHER" id="PTHR23226:SF409">
    <property type="entry name" value="ZINC FINGER PROTEIN 275"/>
    <property type="match status" value="1"/>
</dbReference>
<proteinExistence type="predicted"/>
<evidence type="ECO:0000256" key="6">
    <source>
        <dbReference type="SAM" id="MobiDB-lite"/>
    </source>
</evidence>
<evidence type="ECO:0000256" key="5">
    <source>
        <dbReference type="PROSITE-ProRule" id="PRU00042"/>
    </source>
</evidence>
<evidence type="ECO:0000256" key="1">
    <source>
        <dbReference type="ARBA" id="ARBA00022723"/>
    </source>
</evidence>
<feature type="region of interest" description="Disordered" evidence="6">
    <location>
        <begin position="111"/>
        <end position="215"/>
    </location>
</feature>
<dbReference type="Proteomes" id="UP000308365">
    <property type="component" value="Unassembled WGS sequence"/>
</dbReference>
<keyword evidence="2" id="KW-0677">Repeat</keyword>
<evidence type="ECO:0000256" key="4">
    <source>
        <dbReference type="ARBA" id="ARBA00022833"/>
    </source>
</evidence>
<dbReference type="FunFam" id="3.30.160.60:FF:000358">
    <property type="entry name" value="zinc finger protein 24"/>
    <property type="match status" value="1"/>
</dbReference>
<dbReference type="PROSITE" id="PS50157">
    <property type="entry name" value="ZINC_FINGER_C2H2_2"/>
    <property type="match status" value="2"/>
</dbReference>
<feature type="domain" description="C2H2-type" evidence="7">
    <location>
        <begin position="158"/>
        <end position="185"/>
    </location>
</feature>
<dbReference type="SUPFAM" id="SSF57667">
    <property type="entry name" value="beta-beta-alpha zinc fingers"/>
    <property type="match status" value="2"/>
</dbReference>
<dbReference type="PROSITE" id="PS50805">
    <property type="entry name" value="KRAB"/>
    <property type="match status" value="1"/>
</dbReference>
<evidence type="ECO:0000259" key="8">
    <source>
        <dbReference type="PROSITE" id="PS50805"/>
    </source>
</evidence>
<organism evidence="9 10">
    <name type="scientific">Monodon monoceros</name>
    <name type="common">Narwhal</name>
    <name type="synonym">Ceratodon monodon</name>
    <dbReference type="NCBI Taxonomy" id="40151"/>
    <lineage>
        <taxon>Eukaryota</taxon>
        <taxon>Metazoa</taxon>
        <taxon>Chordata</taxon>
        <taxon>Craniata</taxon>
        <taxon>Vertebrata</taxon>
        <taxon>Euteleostomi</taxon>
        <taxon>Mammalia</taxon>
        <taxon>Eutheria</taxon>
        <taxon>Laurasiatheria</taxon>
        <taxon>Artiodactyla</taxon>
        <taxon>Whippomorpha</taxon>
        <taxon>Cetacea</taxon>
        <taxon>Odontoceti</taxon>
        <taxon>Monodontidae</taxon>
        <taxon>Monodon</taxon>
    </lineage>
</organism>
<accession>A0A4U1F4L2</accession>
<keyword evidence="3 5" id="KW-0863">Zinc-finger</keyword>
<dbReference type="InterPro" id="IPR001909">
    <property type="entry name" value="KRAB"/>
</dbReference>
<feature type="region of interest" description="Disordered" evidence="6">
    <location>
        <begin position="1"/>
        <end position="75"/>
    </location>
</feature>
<keyword evidence="4" id="KW-0862">Zinc</keyword>
<feature type="domain" description="KRAB" evidence="8">
    <location>
        <begin position="1"/>
        <end position="31"/>
    </location>
</feature>
<dbReference type="GO" id="GO:0000981">
    <property type="term" value="F:DNA-binding transcription factor activity, RNA polymerase II-specific"/>
    <property type="evidence" value="ECO:0007669"/>
    <property type="project" value="TreeGrafter"/>
</dbReference>
<sequence length="301" mass="32934">VPGSKPDLISQLEQGKEPWGSDLLGAQEGETVGDPSTDSSRGSLRKQVMARVKMTQASEPPEASGRFSGGGPPTLVCREAAGHEGRLGSLENFLFQERQPHRTYWTISKAEGAQKGGKWGPELLRSPRPGARERNMKRASGTSRACETPGHAQRREAARVRECGRAFSQRSHLAQRRSAHAGRKPHTCGQCGHASTAARSPSGANGAHQRIHTRERPFRCARCGKSFIWKSSFRNHQKSHRGSVDLCKLSSGSSRWRGELGTRCYSKERTGRMSPGTWSSARARPARGTGLFLHPRSTCAF</sequence>
<dbReference type="GO" id="GO:0008270">
    <property type="term" value="F:zinc ion binding"/>
    <property type="evidence" value="ECO:0007669"/>
    <property type="project" value="UniProtKB-KW"/>
</dbReference>
<name>A0A4U1F4L2_MONMO</name>
<feature type="domain" description="C2H2-type" evidence="7">
    <location>
        <begin position="218"/>
        <end position="245"/>
    </location>
</feature>
<evidence type="ECO:0000256" key="3">
    <source>
        <dbReference type="ARBA" id="ARBA00022771"/>
    </source>
</evidence>